<keyword evidence="3" id="KW-1185">Reference proteome</keyword>
<dbReference type="EMBL" id="JAVRJZ010000007">
    <property type="protein sequence ID" value="KAK2720448.1"/>
    <property type="molecule type" value="Genomic_DNA"/>
</dbReference>
<dbReference type="Proteomes" id="UP001187531">
    <property type="component" value="Unassembled WGS sequence"/>
</dbReference>
<feature type="compositionally biased region" description="Basic residues" evidence="1">
    <location>
        <begin position="27"/>
        <end position="39"/>
    </location>
</feature>
<gene>
    <name evidence="2" type="ORF">QYM36_004361</name>
</gene>
<evidence type="ECO:0000256" key="1">
    <source>
        <dbReference type="SAM" id="MobiDB-lite"/>
    </source>
</evidence>
<proteinExistence type="predicted"/>
<feature type="region of interest" description="Disordered" evidence="1">
    <location>
        <begin position="1"/>
        <end position="142"/>
    </location>
</feature>
<evidence type="ECO:0000313" key="2">
    <source>
        <dbReference type="EMBL" id="KAK2720448.1"/>
    </source>
</evidence>
<dbReference type="AlphaFoldDB" id="A0AA88L6N0"/>
<reference evidence="2" key="1">
    <citation type="submission" date="2023-07" db="EMBL/GenBank/DDBJ databases">
        <title>Chromosome-level genome assembly of Artemia franciscana.</title>
        <authorList>
            <person name="Jo E."/>
        </authorList>
    </citation>
    <scope>NUCLEOTIDE SEQUENCE</scope>
    <source>
        <tissue evidence="2">Whole body</tissue>
    </source>
</reference>
<evidence type="ECO:0000313" key="3">
    <source>
        <dbReference type="Proteomes" id="UP001187531"/>
    </source>
</evidence>
<protein>
    <submittedName>
        <fullName evidence="2">Uncharacterized protein</fullName>
    </submittedName>
</protein>
<comment type="caution">
    <text evidence="2">The sequence shown here is derived from an EMBL/GenBank/DDBJ whole genome shotgun (WGS) entry which is preliminary data.</text>
</comment>
<accession>A0AA88L6N0</accession>
<organism evidence="2 3">
    <name type="scientific">Artemia franciscana</name>
    <name type="common">Brine shrimp</name>
    <name type="synonym">Artemia sanfranciscana</name>
    <dbReference type="NCBI Taxonomy" id="6661"/>
    <lineage>
        <taxon>Eukaryota</taxon>
        <taxon>Metazoa</taxon>
        <taxon>Ecdysozoa</taxon>
        <taxon>Arthropoda</taxon>
        <taxon>Crustacea</taxon>
        <taxon>Branchiopoda</taxon>
        <taxon>Anostraca</taxon>
        <taxon>Artemiidae</taxon>
        <taxon>Artemia</taxon>
    </lineage>
</organism>
<feature type="compositionally biased region" description="Basic and acidic residues" evidence="1">
    <location>
        <begin position="1"/>
        <end position="22"/>
    </location>
</feature>
<name>A0AA88L6N0_ARTSF</name>
<feature type="compositionally biased region" description="Basic and acidic residues" evidence="1">
    <location>
        <begin position="103"/>
        <end position="115"/>
    </location>
</feature>
<feature type="compositionally biased region" description="Basic residues" evidence="1">
    <location>
        <begin position="120"/>
        <end position="133"/>
    </location>
</feature>
<sequence>MDTRGQIHPKAHEESKKDKWTQDSKSIQKHMKSPKRTNGHKTQNPSKSTRRVQKGQMDTRLQIHPKAHEESKKNKWTQDSKSIQRLMKSPKAPMETRVQIHPKAHEESKKDKWTQESKSIQKHVKSPKRTNRRKSPDPSKST</sequence>
<feature type="compositionally biased region" description="Basic and acidic residues" evidence="1">
    <location>
        <begin position="66"/>
        <end position="78"/>
    </location>
</feature>